<keyword evidence="1" id="KW-0732">Signal</keyword>
<protein>
    <recommendedName>
        <fullName evidence="4">HEAT repeat protein</fullName>
    </recommendedName>
</protein>
<dbReference type="InterPro" id="IPR011989">
    <property type="entry name" value="ARM-like"/>
</dbReference>
<evidence type="ECO:0008006" key="4">
    <source>
        <dbReference type="Google" id="ProtNLM"/>
    </source>
</evidence>
<evidence type="ECO:0000256" key="1">
    <source>
        <dbReference type="SAM" id="SignalP"/>
    </source>
</evidence>
<gene>
    <name evidence="2" type="ORF">VPAL9027_02376</name>
</gene>
<organism evidence="2 3">
    <name type="scientific">Vibrio palustris</name>
    <dbReference type="NCBI Taxonomy" id="1918946"/>
    <lineage>
        <taxon>Bacteria</taxon>
        <taxon>Pseudomonadati</taxon>
        <taxon>Pseudomonadota</taxon>
        <taxon>Gammaproteobacteria</taxon>
        <taxon>Vibrionales</taxon>
        <taxon>Vibrionaceae</taxon>
        <taxon>Vibrio</taxon>
    </lineage>
</organism>
<dbReference type="InterPro" id="IPR016024">
    <property type="entry name" value="ARM-type_fold"/>
</dbReference>
<dbReference type="AlphaFoldDB" id="A0A1R4B645"/>
<proteinExistence type="predicted"/>
<dbReference type="Proteomes" id="UP000189475">
    <property type="component" value="Unassembled WGS sequence"/>
</dbReference>
<evidence type="ECO:0000313" key="3">
    <source>
        <dbReference type="Proteomes" id="UP000189475"/>
    </source>
</evidence>
<keyword evidence="3" id="KW-1185">Reference proteome</keyword>
<evidence type="ECO:0000313" key="2">
    <source>
        <dbReference type="EMBL" id="SJL84393.1"/>
    </source>
</evidence>
<feature type="chain" id="PRO_5012096791" description="HEAT repeat protein" evidence="1">
    <location>
        <begin position="22"/>
        <end position="317"/>
    </location>
</feature>
<reference evidence="2 3" key="1">
    <citation type="submission" date="2017-02" db="EMBL/GenBank/DDBJ databases">
        <authorList>
            <person name="Peterson S.W."/>
        </authorList>
    </citation>
    <scope>NUCLEOTIDE SEQUENCE [LARGE SCALE GENOMIC DNA]</scope>
    <source>
        <strain evidence="2 3">CECT 9027</strain>
    </source>
</reference>
<dbReference type="Gene3D" id="1.25.10.10">
    <property type="entry name" value="Leucine-rich Repeat Variant"/>
    <property type="match status" value="1"/>
</dbReference>
<dbReference type="RefSeq" id="WP_077314763.1">
    <property type="nucleotide sequence ID" value="NZ_AP024888.1"/>
</dbReference>
<dbReference type="EMBL" id="FUFT01000005">
    <property type="protein sequence ID" value="SJL84393.1"/>
    <property type="molecule type" value="Genomic_DNA"/>
</dbReference>
<accession>A0A1R4B645</accession>
<name>A0A1R4B645_9VIBR</name>
<feature type="signal peptide" evidence="1">
    <location>
        <begin position="1"/>
        <end position="21"/>
    </location>
</feature>
<sequence length="317" mass="34722">MSHTITALLLMLSLAGNVAFLSHSLLKPTHSNSFEDKPLQTRQTPTEVAMCQPKPPQANVATAPHAQPTQVSSNNIEPNTAVNTANIHALTKNGTHLLSSAQQAQLAKQLQSNPTIVQRLLNAIRNHQLSEQIRSQLVGIIANQDSDRLFDSATAFMQDSQPDLQRLGSELASRLIRNHQSVERTARLLNDVSLPKPALRDILRNSSLLPLSAPDKQKMHMMLANYMSYADSDLQPDILTSLARLSVNDEQRLTTLTPYLTSAQPALQNAAIHALYQQHNLSPNSQAYSIVESLANDRSTPARVRSAAFSLLSNTSP</sequence>
<dbReference type="SUPFAM" id="SSF48371">
    <property type="entry name" value="ARM repeat"/>
    <property type="match status" value="1"/>
</dbReference>